<evidence type="ECO:0000313" key="4">
    <source>
        <dbReference type="Proteomes" id="UP000054007"/>
    </source>
</evidence>
<accession>A0A0D7BGN7</accession>
<reference evidence="3 4" key="1">
    <citation type="journal article" date="2015" name="Fungal Genet. Biol.">
        <title>Evolution of novel wood decay mechanisms in Agaricales revealed by the genome sequences of Fistulina hepatica and Cylindrobasidium torrendii.</title>
        <authorList>
            <person name="Floudas D."/>
            <person name="Held B.W."/>
            <person name="Riley R."/>
            <person name="Nagy L.G."/>
            <person name="Koehler G."/>
            <person name="Ransdell A.S."/>
            <person name="Younus H."/>
            <person name="Chow J."/>
            <person name="Chiniquy J."/>
            <person name="Lipzen A."/>
            <person name="Tritt A."/>
            <person name="Sun H."/>
            <person name="Haridas S."/>
            <person name="LaButti K."/>
            <person name="Ohm R.A."/>
            <person name="Kues U."/>
            <person name="Blanchette R.A."/>
            <person name="Grigoriev I.V."/>
            <person name="Minto R.E."/>
            <person name="Hibbett D.S."/>
        </authorList>
    </citation>
    <scope>NUCLEOTIDE SEQUENCE [LARGE SCALE GENOMIC DNA]</scope>
    <source>
        <strain evidence="3 4">FP15055 ss-10</strain>
    </source>
</reference>
<organism evidence="3 4">
    <name type="scientific">Cylindrobasidium torrendii FP15055 ss-10</name>
    <dbReference type="NCBI Taxonomy" id="1314674"/>
    <lineage>
        <taxon>Eukaryota</taxon>
        <taxon>Fungi</taxon>
        <taxon>Dikarya</taxon>
        <taxon>Basidiomycota</taxon>
        <taxon>Agaricomycotina</taxon>
        <taxon>Agaricomycetes</taxon>
        <taxon>Agaricomycetidae</taxon>
        <taxon>Agaricales</taxon>
        <taxon>Marasmiineae</taxon>
        <taxon>Physalacriaceae</taxon>
        <taxon>Cylindrobasidium</taxon>
    </lineage>
</organism>
<dbReference type="AlphaFoldDB" id="A0A0D7BGN7"/>
<dbReference type="InterPro" id="IPR029058">
    <property type="entry name" value="AB_hydrolase_fold"/>
</dbReference>
<dbReference type="Pfam" id="PF07859">
    <property type="entry name" value="Abhydrolase_3"/>
    <property type="match status" value="1"/>
</dbReference>
<feature type="domain" description="Alpha/beta hydrolase fold-3" evidence="2">
    <location>
        <begin position="16"/>
        <end position="217"/>
    </location>
</feature>
<dbReference type="PANTHER" id="PTHR48081:SF33">
    <property type="entry name" value="KYNURENINE FORMAMIDASE"/>
    <property type="match status" value="1"/>
</dbReference>
<proteinExistence type="predicted"/>
<dbReference type="InterPro" id="IPR050300">
    <property type="entry name" value="GDXG_lipolytic_enzyme"/>
</dbReference>
<dbReference type="PANTHER" id="PTHR48081">
    <property type="entry name" value="AB HYDROLASE SUPERFAMILY PROTEIN C4A8.06C"/>
    <property type="match status" value="1"/>
</dbReference>
<dbReference type="EMBL" id="KN880480">
    <property type="protein sequence ID" value="KIY69652.1"/>
    <property type="molecule type" value="Genomic_DNA"/>
</dbReference>
<evidence type="ECO:0000313" key="3">
    <source>
        <dbReference type="EMBL" id="KIY69652.1"/>
    </source>
</evidence>
<dbReference type="GO" id="GO:0016787">
    <property type="term" value="F:hydrolase activity"/>
    <property type="evidence" value="ECO:0007669"/>
    <property type="project" value="UniProtKB-KW"/>
</dbReference>
<keyword evidence="4" id="KW-1185">Reference proteome</keyword>
<dbReference type="SUPFAM" id="SSF53474">
    <property type="entry name" value="alpha/beta-Hydrolases"/>
    <property type="match status" value="1"/>
</dbReference>
<dbReference type="Gene3D" id="3.40.50.1820">
    <property type="entry name" value="alpha/beta hydrolase"/>
    <property type="match status" value="1"/>
</dbReference>
<protein>
    <submittedName>
        <fullName evidence="3">Alpha/beta-hydrolase</fullName>
    </submittedName>
</protein>
<evidence type="ECO:0000256" key="1">
    <source>
        <dbReference type="ARBA" id="ARBA00022801"/>
    </source>
</evidence>
<dbReference type="InterPro" id="IPR013094">
    <property type="entry name" value="AB_hydrolase_3"/>
</dbReference>
<evidence type="ECO:0000259" key="2">
    <source>
        <dbReference type="Pfam" id="PF07859"/>
    </source>
</evidence>
<dbReference type="Proteomes" id="UP000054007">
    <property type="component" value="Unassembled WGS sequence"/>
</dbReference>
<keyword evidence="1 3" id="KW-0378">Hydrolase</keyword>
<gene>
    <name evidence="3" type="ORF">CYLTODRAFT_478392</name>
</gene>
<sequence>MSTCPHLTHTPHRPFLLFFYGGGLTHGARIYPHQPLVHANFGAFFAMRGIITVIVDYRLVPGIFFPDGSQDVHDALAWVSQNLNEVGDTERIFLMGHSAGGIHLAGYLLNQSVYSQSIPVCGCIILGVPYEIPVGNKTAARIRETAELYYGGAKKVAMNQPLGLLRRAENVEALPPLRNMMAEKEPRYISSAVKTFGKLYASKGGEVDTIILNGHDHLSPIMSLCSGEKEEWGIDIANWIHIDRN</sequence>
<name>A0A0D7BGN7_9AGAR</name>
<dbReference type="OrthoDB" id="433474at2759"/>
<dbReference type="STRING" id="1314674.A0A0D7BGN7"/>